<dbReference type="SUPFAM" id="SSF55486">
    <property type="entry name" value="Metalloproteases ('zincins'), catalytic domain"/>
    <property type="match status" value="1"/>
</dbReference>
<comment type="caution">
    <text evidence="2">The sequence shown here is derived from an EMBL/GenBank/DDBJ whole genome shotgun (WGS) entry which is preliminary data.</text>
</comment>
<dbReference type="AlphaFoldDB" id="A0A1J5RTR5"/>
<organism evidence="2">
    <name type="scientific">mine drainage metagenome</name>
    <dbReference type="NCBI Taxonomy" id="410659"/>
    <lineage>
        <taxon>unclassified sequences</taxon>
        <taxon>metagenomes</taxon>
        <taxon>ecological metagenomes</taxon>
    </lineage>
</organism>
<dbReference type="InterPro" id="IPR050344">
    <property type="entry name" value="Peptidase_M1_aminopeptidases"/>
</dbReference>
<dbReference type="GO" id="GO:0008270">
    <property type="term" value="F:zinc ion binding"/>
    <property type="evidence" value="ECO:0007669"/>
    <property type="project" value="InterPro"/>
</dbReference>
<dbReference type="EC" id="3.4.11.2" evidence="2"/>
<dbReference type="GO" id="GO:0070006">
    <property type="term" value="F:metalloaminopeptidase activity"/>
    <property type="evidence" value="ECO:0007669"/>
    <property type="project" value="TreeGrafter"/>
</dbReference>
<dbReference type="PANTHER" id="PTHR11533">
    <property type="entry name" value="PROTEASE M1 ZINC METALLOPROTEASE"/>
    <property type="match status" value="1"/>
</dbReference>
<dbReference type="GO" id="GO:0005737">
    <property type="term" value="C:cytoplasm"/>
    <property type="evidence" value="ECO:0007669"/>
    <property type="project" value="TreeGrafter"/>
</dbReference>
<dbReference type="InterPro" id="IPR014782">
    <property type="entry name" value="Peptidase_M1_dom"/>
</dbReference>
<keyword evidence="2" id="KW-0645">Protease</keyword>
<dbReference type="InterPro" id="IPR027268">
    <property type="entry name" value="Peptidase_M4/M1_CTD_sf"/>
</dbReference>
<sequence length="680" mass="75545">MRVPGLWYLRAALLAAALFVPLAAWAAPAVSPPTYELKVSFDLAQAKLLGKAVIRGRRGRQLDIDLGGLTVLRLSNGGRELPIPGGQEQTVKLRAAGPVEIDYEARFADSDENLISADAVQLQGQWYPTVAGMHVYHLSATLPEGFTAVSEAEAIRRTRTPAGVRFDFDFSHPLAAADGITLAASRHFVVQRSSYDKVVITAYLSPGHAQRAGFFLEEAKRYLRRFESELGPYPFKRLAIVEAPGGGGLSMPTYVLLESADFDAERIEDTALGHEIAHQWFGNLAYIDYEHGNWGEGVTVYFADHADAAARGRAWACRKRMIEGYENSVGSDGIPLTEFSSRHNRPTRSIGYGKSAMVFHMVALQIGQKAFLRSVRDFLRTERFRVAGWDDWRLAFERNSHQDLRWLFAQWLTRTDVPELRLDGIRDEPVAAGFALSFAVHQIGEPFRLTVPILIRYDGGERRVQAQIAKREQRVRVRLPGRPREIVLDPDYDVFRRPAPAEITPTIQRLLTRPEAMVVASTAEKERYAALPDILAAADTALRLHWRQVEGPRKTGTRSSGRQGTGAGRWREVFKRGQAAGKGRHDVSLILLGRNNPVIHRLFGDLRLPARGFGITVRTDPRNPAEVVAIITADARDDLRQDAALAIEDYEESSTVLVANGKLVAKQTAQSERGIRSAVP</sequence>
<accession>A0A1J5RTR5</accession>
<dbReference type="GO" id="GO:0005615">
    <property type="term" value="C:extracellular space"/>
    <property type="evidence" value="ECO:0007669"/>
    <property type="project" value="TreeGrafter"/>
</dbReference>
<proteinExistence type="predicted"/>
<protein>
    <submittedName>
        <fullName evidence="2">Aminopeptidase N</fullName>
        <ecNumber evidence="2">3.4.11.2</ecNumber>
    </submittedName>
</protein>
<dbReference type="GO" id="GO:0043171">
    <property type="term" value="P:peptide catabolic process"/>
    <property type="evidence" value="ECO:0007669"/>
    <property type="project" value="TreeGrafter"/>
</dbReference>
<dbReference type="GO" id="GO:0016285">
    <property type="term" value="F:alanyl aminopeptidase activity"/>
    <property type="evidence" value="ECO:0007669"/>
    <property type="project" value="UniProtKB-EC"/>
</dbReference>
<evidence type="ECO:0000259" key="1">
    <source>
        <dbReference type="Pfam" id="PF01433"/>
    </source>
</evidence>
<keyword evidence="2" id="KW-0031">Aminopeptidase</keyword>
<reference evidence="2" key="1">
    <citation type="submission" date="2016-10" db="EMBL/GenBank/DDBJ databases">
        <title>Sequence of Gallionella enrichment culture.</title>
        <authorList>
            <person name="Poehlein A."/>
            <person name="Muehling M."/>
            <person name="Daniel R."/>
        </authorList>
    </citation>
    <scope>NUCLEOTIDE SEQUENCE</scope>
</reference>
<dbReference type="GO" id="GO:0042277">
    <property type="term" value="F:peptide binding"/>
    <property type="evidence" value="ECO:0007669"/>
    <property type="project" value="TreeGrafter"/>
</dbReference>
<evidence type="ECO:0000313" key="2">
    <source>
        <dbReference type="EMBL" id="OIQ99672.1"/>
    </source>
</evidence>
<name>A0A1J5RTR5_9ZZZZ</name>
<feature type="domain" description="Peptidase M1 membrane alanine aminopeptidase" evidence="1">
    <location>
        <begin position="255"/>
        <end position="411"/>
    </location>
</feature>
<dbReference type="Pfam" id="PF01433">
    <property type="entry name" value="Peptidase_M1"/>
    <property type="match status" value="1"/>
</dbReference>
<gene>
    <name evidence="2" type="primary">pepN_2</name>
    <name evidence="2" type="ORF">GALL_182510</name>
</gene>
<keyword evidence="2" id="KW-0378">Hydrolase</keyword>
<dbReference type="PANTHER" id="PTHR11533:SF174">
    <property type="entry name" value="PUROMYCIN-SENSITIVE AMINOPEPTIDASE-RELATED"/>
    <property type="match status" value="1"/>
</dbReference>
<dbReference type="Gene3D" id="1.10.390.10">
    <property type="entry name" value="Neutral Protease Domain 2"/>
    <property type="match status" value="1"/>
</dbReference>
<dbReference type="GO" id="GO:0016020">
    <property type="term" value="C:membrane"/>
    <property type="evidence" value="ECO:0007669"/>
    <property type="project" value="TreeGrafter"/>
</dbReference>
<dbReference type="EMBL" id="MLJW01000103">
    <property type="protein sequence ID" value="OIQ99672.1"/>
    <property type="molecule type" value="Genomic_DNA"/>
</dbReference>